<dbReference type="CDD" id="cd03392">
    <property type="entry name" value="PAP2_like_2"/>
    <property type="match status" value="1"/>
</dbReference>
<dbReference type="InterPro" id="IPR000326">
    <property type="entry name" value="PAP2/HPO"/>
</dbReference>
<keyword evidence="6 10" id="KW-1133">Transmembrane helix</keyword>
<dbReference type="STRING" id="1945520.A1019T_00184"/>
<name>A0A1R4ECI7_9GAMM</name>
<sequence>MLTLIQDNQQLTLLISLIVFVMVFLWTLQHSAIAYGDKLQARLFEYGRALATKFEIKQRLAKFKVSHPKLYHFFWQRLNIEHFYGLPLTALVLVMGYILSLFIGLVEDVVTSDSIVAIDHFVSQQMSVLSDSVVIDFFILITSLGSTPTTALVILLTSILCWMIAQRYLIVGLLIATIGSTAFTYLSKLLFQRDRPLDILLLEQTYSFPSGHATISIALYGFIAYLAVRFGKQFITQIRVVALTVFLCILIGLSRIVLNEHYLSDVMGGYLVGTLWLTVAISVMEWLTAKDKINWEVTWSSSRVYFVWFSVLSVLIATVIYANLSQFPLLQ</sequence>
<evidence type="ECO:0000256" key="8">
    <source>
        <dbReference type="ARBA" id="ARBA00032707"/>
    </source>
</evidence>
<dbReference type="Pfam" id="PF01569">
    <property type="entry name" value="PAP2"/>
    <property type="match status" value="1"/>
</dbReference>
<evidence type="ECO:0000256" key="5">
    <source>
        <dbReference type="ARBA" id="ARBA00022801"/>
    </source>
</evidence>
<keyword evidence="3" id="KW-1003">Cell membrane</keyword>
<proteinExistence type="predicted"/>
<dbReference type="PANTHER" id="PTHR14969:SF62">
    <property type="entry name" value="DECAPRENYLPHOSPHORYL-5-PHOSPHORIBOSE PHOSPHATASE RV3807C-RELATED"/>
    <property type="match status" value="1"/>
</dbReference>
<comment type="catalytic activity">
    <reaction evidence="9">
        <text>di-trans,octa-cis-undecaprenyl diphosphate + H2O = di-trans,octa-cis-undecaprenyl phosphate + phosphate + H(+)</text>
        <dbReference type="Rhea" id="RHEA:28094"/>
        <dbReference type="ChEBI" id="CHEBI:15377"/>
        <dbReference type="ChEBI" id="CHEBI:15378"/>
        <dbReference type="ChEBI" id="CHEBI:43474"/>
        <dbReference type="ChEBI" id="CHEBI:58405"/>
        <dbReference type="ChEBI" id="CHEBI:60392"/>
        <dbReference type="EC" id="3.6.1.27"/>
    </reaction>
</comment>
<evidence type="ECO:0000313" key="13">
    <source>
        <dbReference type="Proteomes" id="UP000188169"/>
    </source>
</evidence>
<evidence type="ECO:0000256" key="6">
    <source>
        <dbReference type="ARBA" id="ARBA00022989"/>
    </source>
</evidence>
<comment type="subcellular location">
    <subcellularLocation>
        <location evidence="1">Cell membrane</location>
        <topology evidence="1">Multi-pass membrane protein</topology>
    </subcellularLocation>
</comment>
<gene>
    <name evidence="12" type="ORF">A1019T_00184</name>
</gene>
<feature type="transmembrane region" description="Helical" evidence="10">
    <location>
        <begin position="304"/>
        <end position="324"/>
    </location>
</feature>
<feature type="transmembrane region" description="Helical" evidence="10">
    <location>
        <begin position="270"/>
        <end position="288"/>
    </location>
</feature>
<dbReference type="Gene3D" id="1.20.144.10">
    <property type="entry name" value="Phosphatidic acid phosphatase type 2/haloperoxidase"/>
    <property type="match status" value="2"/>
</dbReference>
<feature type="transmembrane region" description="Helical" evidence="10">
    <location>
        <begin position="240"/>
        <end position="258"/>
    </location>
</feature>
<feature type="transmembrane region" description="Helical" evidence="10">
    <location>
        <begin position="168"/>
        <end position="186"/>
    </location>
</feature>
<evidence type="ECO:0000256" key="7">
    <source>
        <dbReference type="ARBA" id="ARBA00023136"/>
    </source>
</evidence>
<feature type="transmembrane region" description="Helical" evidence="10">
    <location>
        <begin position="206"/>
        <end position="228"/>
    </location>
</feature>
<feature type="transmembrane region" description="Helical" evidence="10">
    <location>
        <begin position="83"/>
        <end position="106"/>
    </location>
</feature>
<organism evidence="12 13">
    <name type="scientific">Psychrobacter pasteurii</name>
    <dbReference type="NCBI Taxonomy" id="1945520"/>
    <lineage>
        <taxon>Bacteria</taxon>
        <taxon>Pseudomonadati</taxon>
        <taxon>Pseudomonadota</taxon>
        <taxon>Gammaproteobacteria</taxon>
        <taxon>Moraxellales</taxon>
        <taxon>Moraxellaceae</taxon>
        <taxon>Psychrobacter</taxon>
    </lineage>
</organism>
<evidence type="ECO:0000313" key="12">
    <source>
        <dbReference type="EMBL" id="SJM36224.1"/>
    </source>
</evidence>
<evidence type="ECO:0000256" key="1">
    <source>
        <dbReference type="ARBA" id="ARBA00004651"/>
    </source>
</evidence>
<reference evidence="13" key="1">
    <citation type="submission" date="2017-02" db="EMBL/GenBank/DDBJ databases">
        <authorList>
            <person name="Mornico D."/>
        </authorList>
    </citation>
    <scope>NUCLEOTIDE SEQUENCE [LARGE SCALE GENOMIC DNA]</scope>
</reference>
<evidence type="ECO:0000256" key="9">
    <source>
        <dbReference type="ARBA" id="ARBA00047594"/>
    </source>
</evidence>
<keyword evidence="4 10" id="KW-0812">Transmembrane</keyword>
<evidence type="ECO:0000256" key="2">
    <source>
        <dbReference type="ARBA" id="ARBA00012374"/>
    </source>
</evidence>
<evidence type="ECO:0000259" key="11">
    <source>
        <dbReference type="SMART" id="SM00014"/>
    </source>
</evidence>
<keyword evidence="13" id="KW-1185">Reference proteome</keyword>
<dbReference type="GO" id="GO:0050380">
    <property type="term" value="F:undecaprenyl-diphosphatase activity"/>
    <property type="evidence" value="ECO:0007669"/>
    <property type="project" value="UniProtKB-EC"/>
</dbReference>
<dbReference type="SUPFAM" id="SSF48317">
    <property type="entry name" value="Acid phosphatase/Vanadium-dependent haloperoxidase"/>
    <property type="match status" value="1"/>
</dbReference>
<evidence type="ECO:0000256" key="3">
    <source>
        <dbReference type="ARBA" id="ARBA00022475"/>
    </source>
</evidence>
<protein>
    <recommendedName>
        <fullName evidence="2">undecaprenyl-diphosphate phosphatase</fullName>
        <ecNumber evidence="2">3.6.1.27</ecNumber>
    </recommendedName>
    <alternativeName>
        <fullName evidence="8">Undecaprenyl pyrophosphate phosphatase</fullName>
    </alternativeName>
</protein>
<dbReference type="OrthoDB" id="9780918at2"/>
<dbReference type="Proteomes" id="UP000188169">
    <property type="component" value="Unassembled WGS sequence"/>
</dbReference>
<feature type="transmembrane region" description="Helical" evidence="10">
    <location>
        <begin position="133"/>
        <end position="156"/>
    </location>
</feature>
<feature type="transmembrane region" description="Helical" evidence="10">
    <location>
        <begin position="12"/>
        <end position="35"/>
    </location>
</feature>
<feature type="domain" description="Phosphatidic acid phosphatase type 2/haloperoxidase" evidence="11">
    <location>
        <begin position="171"/>
        <end position="281"/>
    </location>
</feature>
<accession>A0A1R4ECI7</accession>
<keyword evidence="5" id="KW-0378">Hydrolase</keyword>
<evidence type="ECO:0000256" key="4">
    <source>
        <dbReference type="ARBA" id="ARBA00022692"/>
    </source>
</evidence>
<dbReference type="GO" id="GO:0005886">
    <property type="term" value="C:plasma membrane"/>
    <property type="evidence" value="ECO:0007669"/>
    <property type="project" value="UniProtKB-SubCell"/>
</dbReference>
<dbReference type="PANTHER" id="PTHR14969">
    <property type="entry name" value="SPHINGOSINE-1-PHOSPHATE PHOSPHOHYDROLASE"/>
    <property type="match status" value="1"/>
</dbReference>
<dbReference type="EMBL" id="FUGD01000036">
    <property type="protein sequence ID" value="SJM36224.1"/>
    <property type="molecule type" value="Genomic_DNA"/>
</dbReference>
<evidence type="ECO:0000256" key="10">
    <source>
        <dbReference type="SAM" id="Phobius"/>
    </source>
</evidence>
<dbReference type="AlphaFoldDB" id="A0A1R4ECI7"/>
<dbReference type="RefSeq" id="WP_077447634.1">
    <property type="nucleotide sequence ID" value="NZ_FUGD01000036.1"/>
</dbReference>
<dbReference type="SMART" id="SM00014">
    <property type="entry name" value="acidPPc"/>
    <property type="match status" value="1"/>
</dbReference>
<keyword evidence="7 10" id="KW-0472">Membrane</keyword>
<dbReference type="EC" id="3.6.1.27" evidence="2"/>
<dbReference type="InterPro" id="IPR036938">
    <property type="entry name" value="PAP2/HPO_sf"/>
</dbReference>